<evidence type="ECO:0000256" key="2">
    <source>
        <dbReference type="SAM" id="MobiDB-lite"/>
    </source>
</evidence>
<dbReference type="EMBL" id="GL883008">
    <property type="protein sequence ID" value="EGG22686.1"/>
    <property type="molecule type" value="Genomic_DNA"/>
</dbReference>
<protein>
    <recommendedName>
        <fullName evidence="1">Fucosyltransferase</fullName>
        <ecNumber evidence="1">2.4.1.-</ecNumber>
    </recommendedName>
</protein>
<keyword evidence="1" id="KW-1133">Transmembrane helix</keyword>
<keyword evidence="1" id="KW-0328">Glycosyltransferase</keyword>
<comment type="similarity">
    <text evidence="1">Belongs to the glycosyltransferase 10 family.</text>
</comment>
<organism evidence="4 5">
    <name type="scientific">Cavenderia fasciculata</name>
    <name type="common">Slime mold</name>
    <name type="synonym">Dictyostelium fasciculatum</name>
    <dbReference type="NCBI Taxonomy" id="261658"/>
    <lineage>
        <taxon>Eukaryota</taxon>
        <taxon>Amoebozoa</taxon>
        <taxon>Evosea</taxon>
        <taxon>Eumycetozoa</taxon>
        <taxon>Dictyostelia</taxon>
        <taxon>Acytosteliales</taxon>
        <taxon>Cavenderiaceae</taxon>
        <taxon>Cavenderia</taxon>
    </lineage>
</organism>
<dbReference type="InterPro" id="IPR013320">
    <property type="entry name" value="ConA-like_dom_sf"/>
</dbReference>
<feature type="compositionally biased region" description="Low complexity" evidence="2">
    <location>
        <begin position="956"/>
        <end position="967"/>
    </location>
</feature>
<feature type="compositionally biased region" description="Acidic residues" evidence="2">
    <location>
        <begin position="983"/>
        <end position="996"/>
    </location>
</feature>
<feature type="region of interest" description="Disordered" evidence="2">
    <location>
        <begin position="956"/>
        <end position="996"/>
    </location>
</feature>
<feature type="transmembrane region" description="Helical" evidence="1">
    <location>
        <begin position="493"/>
        <end position="514"/>
    </location>
</feature>
<keyword evidence="5" id="KW-1185">Reference proteome</keyword>
<accession>F4PLT0</accession>
<feature type="region of interest" description="Disordered" evidence="2">
    <location>
        <begin position="1"/>
        <end position="37"/>
    </location>
</feature>
<dbReference type="RefSeq" id="XP_004360537.1">
    <property type="nucleotide sequence ID" value="XM_004360480.1"/>
</dbReference>
<dbReference type="EC" id="2.4.1.-" evidence="1"/>
<feature type="transmembrane region" description="Helical" evidence="1">
    <location>
        <begin position="674"/>
        <end position="693"/>
    </location>
</feature>
<evidence type="ECO:0000313" key="4">
    <source>
        <dbReference type="EMBL" id="EGG22686.1"/>
    </source>
</evidence>
<dbReference type="Proteomes" id="UP000007797">
    <property type="component" value="Unassembled WGS sequence"/>
</dbReference>
<dbReference type="InterPro" id="IPR055270">
    <property type="entry name" value="Glyco_tran_10_C"/>
</dbReference>
<feature type="transmembrane region" description="Helical" evidence="1">
    <location>
        <begin position="638"/>
        <end position="654"/>
    </location>
</feature>
<name>F4PLT0_CACFS</name>
<dbReference type="Gene3D" id="2.60.120.200">
    <property type="match status" value="1"/>
</dbReference>
<dbReference type="GO" id="GO:0016757">
    <property type="term" value="F:glycosyltransferase activity"/>
    <property type="evidence" value="ECO:0007669"/>
    <property type="project" value="UniProtKB-UniRule"/>
</dbReference>
<feature type="transmembrane region" description="Helical" evidence="1">
    <location>
        <begin position="169"/>
        <end position="187"/>
    </location>
</feature>
<dbReference type="SUPFAM" id="SSF49899">
    <property type="entry name" value="Concanavalin A-like lectins/glucanases"/>
    <property type="match status" value="1"/>
</dbReference>
<feature type="transmembrane region" description="Helical" evidence="1">
    <location>
        <begin position="736"/>
        <end position="756"/>
    </location>
</feature>
<keyword evidence="1" id="KW-0333">Golgi apparatus</keyword>
<dbReference type="Gene3D" id="3.40.50.11660">
    <property type="entry name" value="Glycosyl transferase family 10, C-terminal domain"/>
    <property type="match status" value="1"/>
</dbReference>
<feature type="transmembrane region" description="Helical" evidence="1">
    <location>
        <begin position="546"/>
        <end position="566"/>
    </location>
</feature>
<dbReference type="KEGG" id="dfa:DFA_04816"/>
<feature type="transmembrane region" description="Helical" evidence="1">
    <location>
        <begin position="257"/>
        <end position="277"/>
    </location>
</feature>
<reference evidence="5" key="1">
    <citation type="journal article" date="2011" name="Genome Res.">
        <title>Phylogeny-wide analysis of social amoeba genomes highlights ancient origins for complex intercellular communication.</title>
        <authorList>
            <person name="Heidel A.J."/>
            <person name="Lawal H.M."/>
            <person name="Felder M."/>
            <person name="Schilde C."/>
            <person name="Helps N.R."/>
            <person name="Tunggal B."/>
            <person name="Rivero F."/>
            <person name="John U."/>
            <person name="Schleicher M."/>
            <person name="Eichinger L."/>
            <person name="Platzer M."/>
            <person name="Noegel A.A."/>
            <person name="Schaap P."/>
            <person name="Gloeckner G."/>
        </authorList>
    </citation>
    <scope>NUCLEOTIDE SEQUENCE [LARGE SCALE GENOMIC DNA]</scope>
    <source>
        <strain evidence="5">SH3</strain>
    </source>
</reference>
<feature type="transmembrane region" description="Helical" evidence="1">
    <location>
        <begin position="126"/>
        <end position="149"/>
    </location>
</feature>
<feature type="transmembrane region" description="Helical" evidence="1">
    <location>
        <begin position="193"/>
        <end position="212"/>
    </location>
</feature>
<feature type="transmembrane region" description="Helical" evidence="1">
    <location>
        <begin position="464"/>
        <end position="481"/>
    </location>
</feature>
<feature type="transmembrane region" description="Helical" evidence="1">
    <location>
        <begin position="66"/>
        <end position="87"/>
    </location>
</feature>
<feature type="transmembrane region" description="Helical" evidence="1">
    <location>
        <begin position="428"/>
        <end position="444"/>
    </location>
</feature>
<evidence type="ECO:0000313" key="5">
    <source>
        <dbReference type="Proteomes" id="UP000007797"/>
    </source>
</evidence>
<feature type="transmembrane region" description="Helical" evidence="1">
    <location>
        <begin position="329"/>
        <end position="350"/>
    </location>
</feature>
<dbReference type="Pfam" id="PF13385">
    <property type="entry name" value="Laminin_G_3"/>
    <property type="match status" value="1"/>
</dbReference>
<comment type="subcellular location">
    <subcellularLocation>
        <location evidence="1">Golgi apparatus</location>
        <location evidence="1">Golgi stack membrane</location>
        <topology evidence="1">Single-pass type II membrane protein</topology>
    </subcellularLocation>
</comment>
<feature type="domain" description="Fucosyltransferase C-terminal" evidence="3">
    <location>
        <begin position="1118"/>
        <end position="1296"/>
    </location>
</feature>
<feature type="transmembrane region" description="Helical" evidence="1">
    <location>
        <begin position="362"/>
        <end position="381"/>
    </location>
</feature>
<dbReference type="OrthoDB" id="427096at2759"/>
<feature type="transmembrane region" description="Helical" evidence="1">
    <location>
        <begin position="289"/>
        <end position="309"/>
    </location>
</feature>
<evidence type="ECO:0000259" key="3">
    <source>
        <dbReference type="Pfam" id="PF00852"/>
    </source>
</evidence>
<dbReference type="UniPathway" id="UPA00378"/>
<feature type="transmembrane region" description="Helical" evidence="1">
    <location>
        <begin position="99"/>
        <end position="120"/>
    </location>
</feature>
<dbReference type="InterPro" id="IPR038577">
    <property type="entry name" value="GT10-like_C_sf"/>
</dbReference>
<keyword evidence="1" id="KW-0808">Transferase</keyword>
<gene>
    <name evidence="4" type="ORF">DFA_04816</name>
</gene>
<feature type="transmembrane region" description="Helical" evidence="1">
    <location>
        <begin position="387"/>
        <end position="407"/>
    </location>
</feature>
<dbReference type="Pfam" id="PF00852">
    <property type="entry name" value="Glyco_transf_10"/>
    <property type="match status" value="1"/>
</dbReference>
<sequence length="1564" mass="177746">MNTFSPLSSPPFDNEHGDDGDDKQSYSNDERSQSKPIYRYSPKPAMVATTSQFIENRVLVTLLPSLFIVLMIGGRTTLYVSAIVSLLTYLFDLFSQTEFTLISIWVGMIAINLSIAVNSLSLVNHIIINALLLFNMAMILALCGLYATLQFRPKLGSTFPAIFETMERILISCTPYPTTVIFLWFIISTIESSINQSTPYYLLIILIVQYFLYQNNNNNNSNNILSTTIMKITFISFPATFYYSIYHRAVVTTDYNHLLHLVLLISIPIFICTTSSSSSSSSSSSPSSSLFFILKMINGMLLIGSIEYLVILKSPTFSKTINIAPPYNYIFVTIAVYTAAVILYIILFGANNQQQQQQIFSSKYLLIVVALIFSITTTYMLAAPFYIYIFSIVSALSLSIYLYKLLLNGTSEYITVEGGGGTQSWTMYPNYLVLFSSVVALYINNRGSTTLYLLRSNFATFLKTLSDSVLLSKVIAICIIIPLQQPNQQLETLLSNIIIPTTIFTFIIYSSFYFNKDSKFIKEKDIGSNNNSSNYNNNNNNLSQSMIYSLIFMAILGSLFYSLPSFDGNINFMKKTSIFLAKFLLLFSFSTFPISIKHVPQNKTFRNIIVFSILIALILIFFNTNQQQQQQQRSNNEKWSYWFLVFGILEIMLQNRDIGSSRVGVFRLIEINRLSIIGLSIALNLVIVILVYYKSIQLKKSQHLKQQQQHSSTPSSTLQPQLPSPSLLTTFSKMMVVSNIACIYSFIACIMVNLFWLDGNESSVIVLAPLLLFVQSPIGEQKENTTAAATTTTTKDLEKKGFLSFCYLLHQLSILHLHLHLIDKVEVAKEIQDWDDPLKIQRNHLSLFLSITMGIYSNFKTSSPPRFRLLVVVLFLVTIVLFSFAYFNGHLALYDQTSAFDRHSKLDIANQRDWEDIANQRDVTIFLWDITTKEIDWSGLLASDANLDNQKQHLYKQQLKQQQQQQQTSRSLKSIAIKNNRDEDQDDQPDDDEFEDENEKVCDVSCSFTNNHIDLPLSDYIVFDPSFIHRDDWRRSPLNLPEKLPFQKFVLLDYFSKSQFPILADPRYTSLMDLHFNYSADSTQQLSLACPPDPSFTTKNTTSLLLNNHDSKPWQSRKGLVFISSNCKVGFAKSRINYIKSMKTIVDIDTFGKCFEGKSTTIQNMSTKPTNINEIIKSNMKEFENYKFALTFENENTTDYVSEKVYSALYSGAIPVYMGSKNIGNWVPTGSIIKVSDYSSPTDLANYLKKVIDDPNEYKKYFEWKKSDLEQKVIDKLRMCVNGFHSKCKMCKMANDVLSIKQLELKKGLMTTHSSYQPFHLQMQGKGDHIKVDSSNCPTCLDLSEKYTLMAWVKPTSFGDQRVIDKNTGGTVDGYNFDIQKATDSSRGIARLCAGGTCFSSHMSFSPDVWTHIAVTYSVNNEHVHDNKVNFFINGKKDIPQDFFNPTAKNKHPVLIGASNGIAIGDSGTYNGNIDNIAIYNRSLNNQEIINAMWNKPFGDEKDILLYFDFDVNPLHHETKGTVKDRSIYGNNGILVAVVIWLFGFRLSNFYSLAQLTYNFDIHH</sequence>
<feature type="transmembrane region" description="Helical" evidence="1">
    <location>
        <begin position="578"/>
        <end position="596"/>
    </location>
</feature>
<comment type="caution">
    <text evidence="1">Lacks conserved residue(s) required for the propagation of feature annotation.</text>
</comment>
<dbReference type="PANTHER" id="PTHR35313:SF1">
    <property type="entry name" value="NO EXINE FORMATION 1"/>
    <property type="match status" value="1"/>
</dbReference>
<keyword evidence="1" id="KW-0812">Transmembrane</keyword>
<dbReference type="GeneID" id="14874825"/>
<feature type="transmembrane region" description="Helical" evidence="1">
    <location>
        <begin position="869"/>
        <end position="887"/>
    </location>
</feature>
<dbReference type="SUPFAM" id="SSF53756">
    <property type="entry name" value="UDP-Glycosyltransferase/glycogen phosphorylase"/>
    <property type="match status" value="1"/>
</dbReference>
<feature type="transmembrane region" description="Helical" evidence="1">
    <location>
        <begin position="224"/>
        <end position="245"/>
    </location>
</feature>
<feature type="transmembrane region" description="Helical" evidence="1">
    <location>
        <begin position="608"/>
        <end position="626"/>
    </location>
</feature>
<feature type="compositionally biased region" description="Basic and acidic residues" evidence="2">
    <location>
        <begin position="13"/>
        <end position="33"/>
    </location>
</feature>
<dbReference type="PANTHER" id="PTHR35313">
    <property type="entry name" value="NO EXINE FORMATION 1"/>
    <property type="match status" value="1"/>
</dbReference>
<evidence type="ECO:0000256" key="1">
    <source>
        <dbReference type="RuleBase" id="RU003832"/>
    </source>
</evidence>
<keyword evidence="1" id="KW-0472">Membrane</keyword>
<dbReference type="GO" id="GO:0032580">
    <property type="term" value="C:Golgi cisterna membrane"/>
    <property type="evidence" value="ECO:0007669"/>
    <property type="project" value="UniProtKB-SubCell"/>
</dbReference>
<proteinExistence type="inferred from homology"/>